<dbReference type="AlphaFoldDB" id="A0A314YUZ3"/>
<name>A0A314YUZ3_PRUYE</name>
<evidence type="ECO:0000313" key="3">
    <source>
        <dbReference type="Proteomes" id="UP000250321"/>
    </source>
</evidence>
<keyword evidence="3" id="KW-1185">Reference proteome</keyword>
<evidence type="ECO:0000313" key="2">
    <source>
        <dbReference type="EMBL" id="PQP93305.1"/>
    </source>
</evidence>
<dbReference type="EMBL" id="PJQY01002472">
    <property type="protein sequence ID" value="PQP93305.1"/>
    <property type="molecule type" value="Genomic_DNA"/>
</dbReference>
<feature type="region of interest" description="Disordered" evidence="1">
    <location>
        <begin position="78"/>
        <end position="103"/>
    </location>
</feature>
<sequence>MVVGEIQSLQVGQVRNLIRDAAGEVVVTEVKLMKKPQLSNLNRDGAIKEVVAHIYGSAEVGELLVLLMVELVGFTKRGNSRNFPAPYDHRSLPMSKPASHRAQ</sequence>
<gene>
    <name evidence="2" type="ORF">Pyn_35757</name>
</gene>
<dbReference type="Proteomes" id="UP000250321">
    <property type="component" value="Unassembled WGS sequence"/>
</dbReference>
<reference evidence="2 3" key="1">
    <citation type="submission" date="2018-02" db="EMBL/GenBank/DDBJ databases">
        <title>Draft genome of wild Prunus yedoensis var. nudiflora.</title>
        <authorList>
            <person name="Baek S."/>
            <person name="Kim J.-H."/>
            <person name="Choi K."/>
            <person name="Kim G.-B."/>
            <person name="Cho A."/>
            <person name="Jang H."/>
            <person name="Shin C.-H."/>
            <person name="Yu H.-J."/>
            <person name="Mun J.-H."/>
        </authorList>
    </citation>
    <scope>NUCLEOTIDE SEQUENCE [LARGE SCALE GENOMIC DNA]</scope>
    <source>
        <strain evidence="3">cv. Jeju island</strain>
        <tissue evidence="2">Leaf</tissue>
    </source>
</reference>
<accession>A0A314YUZ3</accession>
<organism evidence="2 3">
    <name type="scientific">Prunus yedoensis var. nudiflora</name>
    <dbReference type="NCBI Taxonomy" id="2094558"/>
    <lineage>
        <taxon>Eukaryota</taxon>
        <taxon>Viridiplantae</taxon>
        <taxon>Streptophyta</taxon>
        <taxon>Embryophyta</taxon>
        <taxon>Tracheophyta</taxon>
        <taxon>Spermatophyta</taxon>
        <taxon>Magnoliopsida</taxon>
        <taxon>eudicotyledons</taxon>
        <taxon>Gunneridae</taxon>
        <taxon>Pentapetalae</taxon>
        <taxon>rosids</taxon>
        <taxon>fabids</taxon>
        <taxon>Rosales</taxon>
        <taxon>Rosaceae</taxon>
        <taxon>Amygdaloideae</taxon>
        <taxon>Amygdaleae</taxon>
        <taxon>Prunus</taxon>
    </lineage>
</organism>
<evidence type="ECO:0000256" key="1">
    <source>
        <dbReference type="SAM" id="MobiDB-lite"/>
    </source>
</evidence>
<proteinExistence type="predicted"/>
<comment type="caution">
    <text evidence="2">The sequence shown here is derived from an EMBL/GenBank/DDBJ whole genome shotgun (WGS) entry which is preliminary data.</text>
</comment>
<protein>
    <submittedName>
        <fullName evidence="2">Uncharacterized protein</fullName>
    </submittedName>
</protein>